<feature type="signal peptide" evidence="2">
    <location>
        <begin position="1"/>
        <end position="21"/>
    </location>
</feature>
<evidence type="ECO:0000313" key="3">
    <source>
        <dbReference type="EMBL" id="KAF7330860.1"/>
    </source>
</evidence>
<accession>A0A8H6WYE3</accession>
<feature type="transmembrane region" description="Helical" evidence="1">
    <location>
        <begin position="107"/>
        <end position="126"/>
    </location>
</feature>
<proteinExistence type="predicted"/>
<feature type="transmembrane region" description="Helical" evidence="1">
    <location>
        <begin position="178"/>
        <end position="198"/>
    </location>
</feature>
<dbReference type="Proteomes" id="UP000620124">
    <property type="component" value="Unassembled WGS sequence"/>
</dbReference>
<feature type="transmembrane region" description="Helical" evidence="1">
    <location>
        <begin position="227"/>
        <end position="250"/>
    </location>
</feature>
<sequence>MLVPAVLTLSAILSAVFLSTSDHGFSFHDVALFCQSTLTTVQRVPTTLAHTLVLRISAGKTSLPIEQPSTAAKNTPLLLLQTLLFPTVLAILSGCCLYGRIRFSPRLLLDITAPVLATICSIGLIIDTLAPPELLLYLPEVQYQYSFESFWRQARDSWSMILPQICFVHKVAAAECNPTATCFILSIGVLVSCLVLLLIQRTLKILFVTGVLLNRIIWAAVRFFQRLLAACWTAVQTTAHFGLWVLLVIVNVSITSCRYSLGALYWGFCVLQAGILLAQGHLYHLFKMATYAVGLLNCITWPTAGTAFLAALAMVCGYQQYMLFSWSDASQAEVLMGLLVIASVGWTLLPSVIHLVNLWWPEPDESVSSSWNGTVKPLVMDDMLGFKTLASPPDPRFERRLLLLPNIEDFGRHLNHGHDPDPLDLFSPDFEDPIELPGPEDFFSAPAYQLTYNLMHSAPRAREEEIADFLVLVALMHADDFQSNGATVADTSQPDTVNTVCLD</sequence>
<feature type="transmembrane region" description="Helical" evidence="1">
    <location>
        <begin position="334"/>
        <end position="360"/>
    </location>
</feature>
<keyword evidence="1" id="KW-0812">Transmembrane</keyword>
<reference evidence="3" key="1">
    <citation type="submission" date="2020-05" db="EMBL/GenBank/DDBJ databases">
        <title>Mycena genomes resolve the evolution of fungal bioluminescence.</title>
        <authorList>
            <person name="Tsai I.J."/>
        </authorList>
    </citation>
    <scope>NUCLEOTIDE SEQUENCE</scope>
    <source>
        <strain evidence="3">CCC161011</strain>
    </source>
</reference>
<keyword evidence="2" id="KW-0732">Signal</keyword>
<organism evidence="3 4">
    <name type="scientific">Mycena venus</name>
    <dbReference type="NCBI Taxonomy" id="2733690"/>
    <lineage>
        <taxon>Eukaryota</taxon>
        <taxon>Fungi</taxon>
        <taxon>Dikarya</taxon>
        <taxon>Basidiomycota</taxon>
        <taxon>Agaricomycotina</taxon>
        <taxon>Agaricomycetes</taxon>
        <taxon>Agaricomycetidae</taxon>
        <taxon>Agaricales</taxon>
        <taxon>Marasmiineae</taxon>
        <taxon>Mycenaceae</taxon>
        <taxon>Mycena</taxon>
    </lineage>
</organism>
<evidence type="ECO:0000256" key="1">
    <source>
        <dbReference type="SAM" id="Phobius"/>
    </source>
</evidence>
<feature type="transmembrane region" description="Helical" evidence="1">
    <location>
        <begin position="288"/>
        <end position="313"/>
    </location>
</feature>
<gene>
    <name evidence="3" type="ORF">MVEN_02425400</name>
</gene>
<name>A0A8H6WYE3_9AGAR</name>
<keyword evidence="1" id="KW-0472">Membrane</keyword>
<evidence type="ECO:0000256" key="2">
    <source>
        <dbReference type="SAM" id="SignalP"/>
    </source>
</evidence>
<protein>
    <submittedName>
        <fullName evidence="3">Uncharacterized protein</fullName>
    </submittedName>
</protein>
<evidence type="ECO:0000313" key="4">
    <source>
        <dbReference type="Proteomes" id="UP000620124"/>
    </source>
</evidence>
<feature type="transmembrane region" description="Helical" evidence="1">
    <location>
        <begin position="262"/>
        <end position="282"/>
    </location>
</feature>
<keyword evidence="4" id="KW-1185">Reference proteome</keyword>
<feature type="transmembrane region" description="Helical" evidence="1">
    <location>
        <begin position="205"/>
        <end position="221"/>
    </location>
</feature>
<keyword evidence="1" id="KW-1133">Transmembrane helix</keyword>
<dbReference type="AlphaFoldDB" id="A0A8H6WYE3"/>
<feature type="chain" id="PRO_5034076715" evidence="2">
    <location>
        <begin position="22"/>
        <end position="503"/>
    </location>
</feature>
<dbReference type="EMBL" id="JACAZI010000032">
    <property type="protein sequence ID" value="KAF7330860.1"/>
    <property type="molecule type" value="Genomic_DNA"/>
</dbReference>
<comment type="caution">
    <text evidence="3">The sequence shown here is derived from an EMBL/GenBank/DDBJ whole genome shotgun (WGS) entry which is preliminary data.</text>
</comment>
<feature type="transmembrane region" description="Helical" evidence="1">
    <location>
        <begin position="78"/>
        <end position="100"/>
    </location>
</feature>